<name>Q9K231_CHLPN</name>
<dbReference type="PIR" id="A81558">
    <property type="entry name" value="A81558"/>
</dbReference>
<dbReference type="EMBL" id="AE002161">
    <property type="protein sequence ID" value="AAF38436.1"/>
    <property type="molecule type" value="Genomic_DNA"/>
</dbReference>
<accession>Q9K231</accession>
<evidence type="ECO:0000313" key="2">
    <source>
        <dbReference type="Proteomes" id="UP000000583"/>
    </source>
</evidence>
<gene>
    <name evidence="1" type="ordered locus">CP_0621</name>
</gene>
<organism evidence="1 2">
    <name type="scientific">Chlamydia pneumoniae</name>
    <name type="common">Chlamydophila pneumoniae</name>
    <dbReference type="NCBI Taxonomy" id="83558"/>
    <lineage>
        <taxon>Bacteria</taxon>
        <taxon>Pseudomonadati</taxon>
        <taxon>Chlamydiota</taxon>
        <taxon>Chlamydiia</taxon>
        <taxon>Chlamydiales</taxon>
        <taxon>Chlamydiaceae</taxon>
        <taxon>Chlamydia/Chlamydophila group</taxon>
        <taxon>Chlamydia</taxon>
    </lineage>
</organism>
<proteinExistence type="predicted"/>
<dbReference type="AlphaFoldDB" id="Q9K231"/>
<dbReference type="STRING" id="406984.CPK_ORF00666"/>
<sequence length="39" mass="4629">MEAPIFIALGIRFLIPPRILSYNVMKIFFTIRGQVWQTF</sequence>
<dbReference type="Proteomes" id="UP000000583">
    <property type="component" value="Chromosome"/>
</dbReference>
<reference evidence="1 2" key="1">
    <citation type="journal article" date="2000" name="Nucleic Acids Res.">
        <title>Genome sequences of Chlamydia trachomatis MoPn and Chlamydia pneumoniae AR39.</title>
        <authorList>
            <person name="Read T.D."/>
            <person name="Brunham R.C."/>
            <person name="Shen C."/>
            <person name="Gill S.R."/>
            <person name="Heidelberg J.F."/>
            <person name="White O."/>
            <person name="Hickey E.K."/>
            <person name="Peterson J.D."/>
            <person name="Utterback T.R."/>
            <person name="Berry K.J."/>
            <person name="Bass S."/>
            <person name="Linher K.D."/>
            <person name="Weidman J.F."/>
            <person name="Khouri H.M."/>
            <person name="Craven B."/>
            <person name="Bowman C."/>
            <person name="Dodson R.J."/>
            <person name="Gwinn M.L."/>
            <person name="Nelson W.C."/>
            <person name="DeBoy R.T."/>
            <person name="Kolonay J.F."/>
            <person name="McClarty G."/>
            <person name="Salzberg S.L."/>
            <person name="Eisen J.A."/>
            <person name="Fraser C.M."/>
        </authorList>
    </citation>
    <scope>NUCLEOTIDE SEQUENCE [LARGE SCALE GENOMIC DNA]</scope>
    <source>
        <strain evidence="1 2">AR39</strain>
    </source>
</reference>
<dbReference type="KEGG" id="cpa:CP_0621"/>
<evidence type="ECO:0000313" key="1">
    <source>
        <dbReference type="EMBL" id="AAF38436.1"/>
    </source>
</evidence>
<protein>
    <submittedName>
        <fullName evidence="1">Uncharacterized protein</fullName>
    </submittedName>
</protein>